<feature type="compositionally biased region" description="Low complexity" evidence="1">
    <location>
        <begin position="25"/>
        <end position="36"/>
    </location>
</feature>
<dbReference type="InParanoid" id="A0A0G4ESS2"/>
<dbReference type="PhylomeDB" id="A0A0G4ESS2"/>
<keyword evidence="3" id="KW-1185">Reference proteome</keyword>
<evidence type="ECO:0000313" key="3">
    <source>
        <dbReference type="Proteomes" id="UP000041254"/>
    </source>
</evidence>
<dbReference type="Proteomes" id="UP000041254">
    <property type="component" value="Unassembled WGS sequence"/>
</dbReference>
<dbReference type="VEuPathDB" id="CryptoDB:Vbra_13081"/>
<dbReference type="AlphaFoldDB" id="A0A0G4ESS2"/>
<proteinExistence type="predicted"/>
<dbReference type="EMBL" id="CDMY01000305">
    <property type="protein sequence ID" value="CEM01379.1"/>
    <property type="molecule type" value="Genomic_DNA"/>
</dbReference>
<accession>A0A0G4ESS2</accession>
<sequence>MAKRHCPRQEKDVDGMLADGDDADASQQGGQQSSASLPLWVVPPDTLSTILLPLLATQCVVGTLSLVRKAFHAIAADPSNHHTVFIRSHKPIHLTHTQLRVWPPRLSQTKRAVLICPVTESVASLIEGMRRTLAYLHLDEPVSQLQRTHRLLSMRQVTSMLVFSALEEVRVGGEWVQAARRKRWALRWLVSLSIRDSPLSGRRADLVWWWRSHSSRLRSFEFDDGGRGGGHSLHELLVTTTFVRDLRALKVLRLTTSGSSFPEVDDTDLLAEHGLRLEEIDIAIVGTDHSDKFVETDLLRKSCLAPGAIERWDRSDFCFDTHFLFGGETTSAEELSRRADSIKLLASVATKVHLTAYLGDAARVPYPALYAIVPSLVFSRAEHLCLDCDFLPEMVLSNVAHMFPCVRRVEAMVGYFADELRQRVLGQLPALEALVDSVSERDEDGEFLMRVDQIEKDRPIVERIHHITAHTQLHYEQGDTSDFFRTCRELAHSCARAVHFLPRLERIVVGMRVGGEGWEGQEDIVATLQENRTFRPDTDDFTQVAFHRLLRFYGFEMVELPRLAFDCRVEMRRLGLCIPSQKRITDYFSARQRVR</sequence>
<reference evidence="2 3" key="1">
    <citation type="submission" date="2014-11" db="EMBL/GenBank/DDBJ databases">
        <authorList>
            <person name="Zhu J."/>
            <person name="Qi W."/>
            <person name="Song R."/>
        </authorList>
    </citation>
    <scope>NUCLEOTIDE SEQUENCE [LARGE SCALE GENOMIC DNA]</scope>
</reference>
<protein>
    <submittedName>
        <fullName evidence="2">Uncharacterized protein</fullName>
    </submittedName>
</protein>
<name>A0A0G4ESS2_VITBC</name>
<feature type="region of interest" description="Disordered" evidence="1">
    <location>
        <begin position="1"/>
        <end position="37"/>
    </location>
</feature>
<gene>
    <name evidence="2" type="ORF">Vbra_13081</name>
</gene>
<evidence type="ECO:0000313" key="2">
    <source>
        <dbReference type="EMBL" id="CEM01379.1"/>
    </source>
</evidence>
<evidence type="ECO:0000256" key="1">
    <source>
        <dbReference type="SAM" id="MobiDB-lite"/>
    </source>
</evidence>
<organism evidence="2 3">
    <name type="scientific">Vitrella brassicaformis (strain CCMP3155)</name>
    <dbReference type="NCBI Taxonomy" id="1169540"/>
    <lineage>
        <taxon>Eukaryota</taxon>
        <taxon>Sar</taxon>
        <taxon>Alveolata</taxon>
        <taxon>Colpodellida</taxon>
        <taxon>Vitrellaceae</taxon>
        <taxon>Vitrella</taxon>
    </lineage>
</organism>